<evidence type="ECO:0000259" key="6">
    <source>
        <dbReference type="Pfam" id="PF00425"/>
    </source>
</evidence>
<comment type="caution">
    <text evidence="7">The sequence shown here is derived from an EMBL/GenBank/DDBJ whole genome shotgun (WGS) entry which is preliminary data.</text>
</comment>
<evidence type="ECO:0000256" key="1">
    <source>
        <dbReference type="ARBA" id="ARBA00000799"/>
    </source>
</evidence>
<dbReference type="EC" id="5.4.4.2" evidence="3"/>
<dbReference type="InterPro" id="IPR004561">
    <property type="entry name" value="IsoChor_synthase"/>
</dbReference>
<keyword evidence="4" id="KW-0413">Isomerase</keyword>
<dbReference type="eggNOG" id="COG1169">
    <property type="taxonomic scope" value="Bacteria"/>
</dbReference>
<evidence type="ECO:0000256" key="3">
    <source>
        <dbReference type="ARBA" id="ARBA00012824"/>
    </source>
</evidence>
<dbReference type="Proteomes" id="UP000018296">
    <property type="component" value="Unassembled WGS sequence"/>
</dbReference>
<protein>
    <recommendedName>
        <fullName evidence="3">isochorismate synthase</fullName>
        <ecNumber evidence="3">5.4.4.2</ecNumber>
    </recommendedName>
    <alternativeName>
        <fullName evidence="5">Isochorismate mutase</fullName>
    </alternativeName>
</protein>
<dbReference type="OrthoDB" id="9803598at2"/>
<dbReference type="Gene3D" id="3.60.120.10">
    <property type="entry name" value="Anthranilate synthase"/>
    <property type="match status" value="1"/>
</dbReference>
<evidence type="ECO:0000256" key="2">
    <source>
        <dbReference type="ARBA" id="ARBA00005297"/>
    </source>
</evidence>
<organism evidence="7 8">
    <name type="scientific">Sporolactobacillus laevolacticus DSM 442</name>
    <dbReference type="NCBI Taxonomy" id="1395513"/>
    <lineage>
        <taxon>Bacteria</taxon>
        <taxon>Bacillati</taxon>
        <taxon>Bacillota</taxon>
        <taxon>Bacilli</taxon>
        <taxon>Bacillales</taxon>
        <taxon>Sporolactobacillaceae</taxon>
        <taxon>Sporolactobacillus</taxon>
    </lineage>
</organism>
<evidence type="ECO:0000256" key="5">
    <source>
        <dbReference type="ARBA" id="ARBA00041564"/>
    </source>
</evidence>
<dbReference type="GO" id="GO:0008909">
    <property type="term" value="F:isochorismate synthase activity"/>
    <property type="evidence" value="ECO:0007669"/>
    <property type="project" value="UniProtKB-EC"/>
</dbReference>
<evidence type="ECO:0000313" key="8">
    <source>
        <dbReference type="Proteomes" id="UP000018296"/>
    </source>
</evidence>
<dbReference type="PANTHER" id="PTHR42839:SF1">
    <property type="entry name" value="ISOCHORISMATE SYNTHASE MENF"/>
    <property type="match status" value="1"/>
</dbReference>
<dbReference type="AlphaFoldDB" id="V6IXP5"/>
<reference evidence="7 8" key="1">
    <citation type="journal article" date="2013" name="Genome Announc.">
        <title>Genome Sequence of Sporolactobacillus laevolacticus DSM442, an Efficient Polymer-Grade D-Lactate Producer from Agricultural Waste Cottonseed as a Nitrogen Source.</title>
        <authorList>
            <person name="Wang H."/>
            <person name="Wang L."/>
            <person name="Ju J."/>
            <person name="Yu B."/>
            <person name="Ma Y."/>
        </authorList>
    </citation>
    <scope>NUCLEOTIDE SEQUENCE [LARGE SCALE GENOMIC DNA]</scope>
    <source>
        <strain evidence="7 8">DSM 442</strain>
    </source>
</reference>
<proteinExistence type="inferred from homology"/>
<keyword evidence="8" id="KW-1185">Reference proteome</keyword>
<dbReference type="PATRIC" id="fig|1395513.3.peg.1693"/>
<evidence type="ECO:0000313" key="7">
    <source>
        <dbReference type="EMBL" id="EST12095.1"/>
    </source>
</evidence>
<dbReference type="GO" id="GO:0009697">
    <property type="term" value="P:salicylic acid biosynthetic process"/>
    <property type="evidence" value="ECO:0007669"/>
    <property type="project" value="TreeGrafter"/>
</dbReference>
<dbReference type="RefSeq" id="WP_023509936.1">
    <property type="nucleotide sequence ID" value="NZ_AWTC01000006.1"/>
</dbReference>
<dbReference type="Pfam" id="PF00425">
    <property type="entry name" value="Chorismate_bind"/>
    <property type="match status" value="1"/>
</dbReference>
<dbReference type="NCBIfam" id="TIGR00543">
    <property type="entry name" value="isochor_syn"/>
    <property type="match status" value="1"/>
</dbReference>
<dbReference type="SUPFAM" id="SSF56322">
    <property type="entry name" value="ADC synthase"/>
    <property type="match status" value="1"/>
</dbReference>
<dbReference type="STRING" id="1395513.P343_08360"/>
<dbReference type="PANTHER" id="PTHR42839">
    <property type="entry name" value="ISOCHORISMATE SYNTHASE ENTC"/>
    <property type="match status" value="1"/>
</dbReference>
<gene>
    <name evidence="7" type="ORF">P343_08360</name>
</gene>
<dbReference type="InterPro" id="IPR015890">
    <property type="entry name" value="Chorismate_C"/>
</dbReference>
<evidence type="ECO:0000256" key="4">
    <source>
        <dbReference type="ARBA" id="ARBA00023235"/>
    </source>
</evidence>
<dbReference type="InterPro" id="IPR005801">
    <property type="entry name" value="ADC_synthase"/>
</dbReference>
<sequence length="467" mass="52710">MAVIDESDCRETIHRAISRAKESGQNSVACMTRKIETLDPLLFYRSARERYAGERFYWENNEHDLILIGVGIALSIKAEKALDDVQIKDKWARIQRNAVISGEQGIEGAGLLLFGGLSFDAKKKPSADWTPFGQGLFYLPTFLLTMRENQAYLTRSIVCTPEDEPELLIRRMKEHENALLSFHIDFEDEQNQLLFKQDQNPDDWMHLVREAVQVMDTTDLRKVVLARSLKLSFQKPINSERALHKLREQQSGTCVFSMEAGASCFLGATPERLVKKSGNHLYSACLAGSIARGKDAEEDERFGQILINDQKNRMEHQYVVSTVRSSLSNLCDQLTIPEVPILMKNRNIQHLYTPVEGICDEKLSIFDAIERLHPTAALGGLPRTQALEWIRTHEKLDRGLYASPIGWCDAHGNGEFDVGIRSALIQGEQAILFAGCGVLEDSIPEQEYEETAIKFGPMMNVLVGRKL</sequence>
<name>V6IXP5_9BACL</name>
<dbReference type="EMBL" id="AWTC01000006">
    <property type="protein sequence ID" value="EST12095.1"/>
    <property type="molecule type" value="Genomic_DNA"/>
</dbReference>
<comment type="catalytic activity">
    <reaction evidence="1">
        <text>chorismate = isochorismate</text>
        <dbReference type="Rhea" id="RHEA:18985"/>
        <dbReference type="ChEBI" id="CHEBI:29748"/>
        <dbReference type="ChEBI" id="CHEBI:29780"/>
        <dbReference type="EC" id="5.4.4.2"/>
    </reaction>
</comment>
<feature type="domain" description="Chorismate-utilising enzyme C-terminal" evidence="6">
    <location>
        <begin position="201"/>
        <end position="454"/>
    </location>
</feature>
<accession>V6IXP5</accession>
<comment type="similarity">
    <text evidence="2">Belongs to the isochorismate synthase family.</text>
</comment>